<keyword evidence="1" id="KW-0472">Membrane</keyword>
<organism evidence="4">
    <name type="scientific">Caenorhabditis remanei</name>
    <name type="common">Caenorhabditis vulgaris</name>
    <dbReference type="NCBI Taxonomy" id="31234"/>
    <lineage>
        <taxon>Eukaryota</taxon>
        <taxon>Metazoa</taxon>
        <taxon>Ecdysozoa</taxon>
        <taxon>Nematoda</taxon>
        <taxon>Chromadorea</taxon>
        <taxon>Rhabditida</taxon>
        <taxon>Rhabditina</taxon>
        <taxon>Rhabditomorpha</taxon>
        <taxon>Rhabditoidea</taxon>
        <taxon>Rhabditidae</taxon>
        <taxon>Peloderinae</taxon>
        <taxon>Caenorhabditis</taxon>
    </lineage>
</organism>
<feature type="transmembrane region" description="Helical" evidence="1">
    <location>
        <begin position="403"/>
        <end position="424"/>
    </location>
</feature>
<evidence type="ECO:0000313" key="4">
    <source>
        <dbReference type="Proteomes" id="UP000008281"/>
    </source>
</evidence>
<dbReference type="OrthoDB" id="5802185at2759"/>
<proteinExistence type="predicted"/>
<sequence length="539" mass="61664">MEFDQILVILMLRNFLSTKHFNNESVNLLLFWGYPSDTSETKYCDVQSESGNFESCMDLCLKSNTCMLAFGTDNSCTLCDTYSISVITQTNASNGIKTAIKIDQQQQCPSMQTDFYTRSNTPDKYTLSFSNSTWKVSYGKKCVTDSWKIFLRPAGPTCIKVEKALKFINYADAMNFCRAQGNLIAPAGLQSEHERHFILETAKSIGGAYPTLEYTSVWLTGTMKIACYQQPTPSNCTDIKAFQAFAWQNNFDSYKFAPGYPTFVRPSSKCLQMMIAQKSEDWDGMITNTVLADIIQLLTVPSMWFLAFALHIITQVFQLLISLVAIRKFIIYFYPSSIPRVVDIQKTLTKYIWTLYVSIMMKELICLYRSIISTVTICGEEETITLYSVSQSLLHSHKFLMKVSYFMFNLFYLISSSLYIPVVISLKKTKSLKYSKKSKSQRYIVLQTVAVLFFKTLSTLIISFSYYLGTFGFFSIIAIDIVSTPFIVQISYLCMNKNSVKRIFTEFKFANFMRILMDIEVKSTVEPEIPKPEIETTRV</sequence>
<accession>E3NA07</accession>
<dbReference type="InterPro" id="IPR006583">
    <property type="entry name" value="PAN-3_domain"/>
</dbReference>
<dbReference type="Proteomes" id="UP000008281">
    <property type="component" value="Unassembled WGS sequence"/>
</dbReference>
<feature type="transmembrane region" description="Helical" evidence="1">
    <location>
        <begin position="444"/>
        <end position="467"/>
    </location>
</feature>
<dbReference type="AlphaFoldDB" id="E3NA07"/>
<keyword evidence="4" id="KW-1185">Reference proteome</keyword>
<dbReference type="InterPro" id="IPR016187">
    <property type="entry name" value="CTDL_fold"/>
</dbReference>
<dbReference type="PANTHER" id="PTHR31720">
    <property type="entry name" value="SERPENTINE RECEPTOR, CLASS Z-RELATED"/>
    <property type="match status" value="1"/>
</dbReference>
<evidence type="ECO:0000256" key="1">
    <source>
        <dbReference type="SAM" id="Phobius"/>
    </source>
</evidence>
<keyword evidence="1" id="KW-0812">Transmembrane</keyword>
<dbReference type="SMART" id="SM00605">
    <property type="entry name" value="CW"/>
    <property type="match status" value="1"/>
</dbReference>
<protein>
    <recommendedName>
        <fullName evidence="2">PAN-3 domain-containing protein</fullName>
    </recommendedName>
</protein>
<evidence type="ECO:0000313" key="3">
    <source>
        <dbReference type="EMBL" id="EFO90865.1"/>
    </source>
</evidence>
<dbReference type="Pfam" id="PF10325">
    <property type="entry name" value="7TM_GPCR_Srz"/>
    <property type="match status" value="1"/>
</dbReference>
<dbReference type="InterPro" id="IPR018817">
    <property type="entry name" value="7TM_GPCR_serpentine_rcpt_Srz"/>
</dbReference>
<dbReference type="InParanoid" id="E3NA07"/>
<feature type="domain" description="PAN-3" evidence="2">
    <location>
        <begin position="10"/>
        <end position="138"/>
    </location>
</feature>
<name>E3NA07_CAERE</name>
<dbReference type="Pfam" id="PF08277">
    <property type="entry name" value="PAN_3"/>
    <property type="match status" value="1"/>
</dbReference>
<dbReference type="eggNOG" id="ENOG502THP4">
    <property type="taxonomic scope" value="Eukaryota"/>
</dbReference>
<gene>
    <name evidence="3" type="ORF">CRE_19423</name>
</gene>
<dbReference type="EMBL" id="DS268570">
    <property type="protein sequence ID" value="EFO90865.1"/>
    <property type="molecule type" value="Genomic_DNA"/>
</dbReference>
<feature type="transmembrane region" description="Helical" evidence="1">
    <location>
        <begin position="351"/>
        <end position="371"/>
    </location>
</feature>
<dbReference type="SUPFAM" id="SSF56436">
    <property type="entry name" value="C-type lectin-like"/>
    <property type="match status" value="1"/>
</dbReference>
<evidence type="ECO:0000259" key="2">
    <source>
        <dbReference type="SMART" id="SM00605"/>
    </source>
</evidence>
<keyword evidence="1" id="KW-1133">Transmembrane helix</keyword>
<feature type="transmembrane region" description="Helical" evidence="1">
    <location>
        <begin position="473"/>
        <end position="494"/>
    </location>
</feature>
<dbReference type="PANTHER" id="PTHR31720:SF17">
    <property type="entry name" value="SERPENTINE RECEPTOR, CLASS Z"/>
    <property type="match status" value="1"/>
</dbReference>
<feature type="transmembrane region" description="Helical" evidence="1">
    <location>
        <begin position="303"/>
        <end position="330"/>
    </location>
</feature>
<reference evidence="3" key="1">
    <citation type="submission" date="2007-07" db="EMBL/GenBank/DDBJ databases">
        <title>PCAP assembly of the Caenorhabditis remanei genome.</title>
        <authorList>
            <consortium name="The Caenorhabditis remanei Sequencing Consortium"/>
            <person name="Wilson R.K."/>
        </authorList>
    </citation>
    <scope>NUCLEOTIDE SEQUENCE [LARGE SCALE GENOMIC DNA]</scope>
    <source>
        <strain evidence="3">PB4641</strain>
    </source>
</reference>
<dbReference type="HOGENOM" id="CLU_505516_0_0_1"/>